<gene>
    <name evidence="1" type="ORF">CD158_02450</name>
</gene>
<dbReference type="EMBL" id="PPQW01000009">
    <property type="protein sequence ID" value="PNZ68808.1"/>
    <property type="molecule type" value="Genomic_DNA"/>
</dbReference>
<dbReference type="Proteomes" id="UP000242470">
    <property type="component" value="Unassembled WGS sequence"/>
</dbReference>
<dbReference type="AlphaFoldDB" id="A0AAP8TTQ9"/>
<protein>
    <submittedName>
        <fullName evidence="1">Uncharacterized protein</fullName>
    </submittedName>
</protein>
<dbReference type="GeneID" id="64981417"/>
<evidence type="ECO:0000313" key="1">
    <source>
        <dbReference type="EMBL" id="PNZ68808.1"/>
    </source>
</evidence>
<proteinExistence type="predicted"/>
<organism evidence="1 2">
    <name type="scientific">Staphylococcus auricularis</name>
    <dbReference type="NCBI Taxonomy" id="29379"/>
    <lineage>
        <taxon>Bacteria</taxon>
        <taxon>Bacillati</taxon>
        <taxon>Bacillota</taxon>
        <taxon>Bacilli</taxon>
        <taxon>Bacillales</taxon>
        <taxon>Staphylococcaceae</taxon>
        <taxon>Staphylococcus</taxon>
    </lineage>
</organism>
<accession>A0AAP8TTQ9</accession>
<sequence length="271" mass="31252">MHILMIGGACKIGELLIYALEGRHHNVCVSHASQTDVLHTNYDTLCTFDTIIYLVNDDALPLGTLQGKKRDIHRLQLTLIAQIAHESSQKVVCVHHGSDLEQDFQNTDLRMYRVAKSMLKTNGKSQLFQHPKKVHSIQHLNAPVEMNGFHMLKRYFHYLSRVTLGLVDVSMDETSVTLRLKGFNVDLIRMHIERKQTFQQVLTISGGILVSQSCAGRATFRFYRVVGQPSAYTALIDFEPQLPWWLYRFTQFPLHSIVMWGFKYDLKFFRT</sequence>
<reference evidence="1 2" key="1">
    <citation type="submission" date="2017-08" db="EMBL/GenBank/DDBJ databases">
        <title>Draft genome sequences of 64 type strains of genus Staph aureus.</title>
        <authorList>
            <person name="Cole K."/>
            <person name="Golubchik T."/>
            <person name="Russell J."/>
            <person name="Foster D."/>
            <person name="Llewelyn M."/>
            <person name="Wilson D."/>
            <person name="Crook D."/>
            <person name="Paul J."/>
        </authorList>
    </citation>
    <scope>NUCLEOTIDE SEQUENCE [LARGE SCALE GENOMIC DNA]</scope>
    <source>
        <strain evidence="1 2">NCTC 12101</strain>
    </source>
</reference>
<dbReference type="RefSeq" id="WP_059107428.1">
    <property type="nucleotide sequence ID" value="NZ_AP024589.1"/>
</dbReference>
<name>A0AAP8TTQ9_9STAP</name>
<comment type="caution">
    <text evidence="1">The sequence shown here is derived from an EMBL/GenBank/DDBJ whole genome shotgun (WGS) entry which is preliminary data.</text>
</comment>
<evidence type="ECO:0000313" key="2">
    <source>
        <dbReference type="Proteomes" id="UP000242470"/>
    </source>
</evidence>